<dbReference type="InterPro" id="IPR013815">
    <property type="entry name" value="ATP_grasp_subdomain_1"/>
</dbReference>
<proteinExistence type="predicted"/>
<evidence type="ECO:0000256" key="1">
    <source>
        <dbReference type="PROSITE-ProRule" id="PRU00409"/>
    </source>
</evidence>
<comment type="caution">
    <text evidence="3">The sequence shown here is derived from an EMBL/GenBank/DDBJ whole genome shotgun (WGS) entry which is preliminary data.</text>
</comment>
<dbReference type="Gene3D" id="3.40.50.20">
    <property type="match status" value="1"/>
</dbReference>
<dbReference type="Proteomes" id="UP001350005">
    <property type="component" value="Unassembled WGS sequence"/>
</dbReference>
<dbReference type="InterPro" id="IPR011761">
    <property type="entry name" value="ATP-grasp"/>
</dbReference>
<evidence type="ECO:0000313" key="3">
    <source>
        <dbReference type="EMBL" id="MEE6127546.1"/>
    </source>
</evidence>
<organism evidence="3 4">
    <name type="scientific">Chryseobacterium arthrosphaerae</name>
    <dbReference type="NCBI Taxonomy" id="651561"/>
    <lineage>
        <taxon>Bacteria</taxon>
        <taxon>Pseudomonadati</taxon>
        <taxon>Bacteroidota</taxon>
        <taxon>Flavobacteriia</taxon>
        <taxon>Flavobacteriales</taxon>
        <taxon>Weeksellaceae</taxon>
        <taxon>Chryseobacterium group</taxon>
        <taxon>Chryseobacterium</taxon>
    </lineage>
</organism>
<dbReference type="PROSITE" id="PS50975">
    <property type="entry name" value="ATP_GRASP"/>
    <property type="match status" value="1"/>
</dbReference>
<dbReference type="Gene3D" id="3.30.470.20">
    <property type="entry name" value="ATP-grasp fold, B domain"/>
    <property type="match status" value="1"/>
</dbReference>
<dbReference type="SUPFAM" id="SSF56059">
    <property type="entry name" value="Glutathione synthetase ATP-binding domain-like"/>
    <property type="match status" value="1"/>
</dbReference>
<dbReference type="Gene3D" id="3.30.1490.20">
    <property type="entry name" value="ATP-grasp fold, A domain"/>
    <property type="match status" value="1"/>
</dbReference>
<gene>
    <name evidence="3" type="ORF">V2E39_09085</name>
</gene>
<dbReference type="RefSeq" id="WP_241310323.1">
    <property type="nucleotide sequence ID" value="NZ_JAKYXJ010000008.1"/>
</dbReference>
<accession>A0ABU7QYA8</accession>
<evidence type="ECO:0000259" key="2">
    <source>
        <dbReference type="PROSITE" id="PS50975"/>
    </source>
</evidence>
<dbReference type="Pfam" id="PF02750">
    <property type="entry name" value="Synapsin_C"/>
    <property type="match status" value="1"/>
</dbReference>
<dbReference type="InterPro" id="IPR020898">
    <property type="entry name" value="Synapsin_ATP-bd_dom"/>
</dbReference>
<dbReference type="EMBL" id="JAZGJU010000015">
    <property type="protein sequence ID" value="MEE6127546.1"/>
    <property type="molecule type" value="Genomic_DNA"/>
</dbReference>
<dbReference type="PANTHER" id="PTHR10841">
    <property type="entry name" value="SYNAPSIN"/>
    <property type="match status" value="1"/>
</dbReference>
<protein>
    <submittedName>
        <fullName evidence="3">ATP-grasp domain-containing protein</fullName>
    </submittedName>
</protein>
<feature type="domain" description="ATP-grasp" evidence="2">
    <location>
        <begin position="97"/>
        <end position="272"/>
    </location>
</feature>
<dbReference type="PANTHER" id="PTHR10841:SF17">
    <property type="entry name" value="SYNAPSIN"/>
    <property type="match status" value="1"/>
</dbReference>
<keyword evidence="1" id="KW-0547">Nucleotide-binding</keyword>
<name>A0ABU7QYA8_9FLAO</name>
<keyword evidence="4" id="KW-1185">Reference proteome</keyword>
<evidence type="ECO:0000313" key="4">
    <source>
        <dbReference type="Proteomes" id="UP001350005"/>
    </source>
</evidence>
<reference evidence="3 4" key="1">
    <citation type="submission" date="2024-01" db="EMBL/GenBank/DDBJ databases">
        <title>Whole genome of Chryseobacterium arthrosphaerae NNCa 2741.</title>
        <authorList>
            <person name="Boriskina E.V."/>
            <person name="Gordinskaya N.A."/>
            <person name="Kropotov V.S."/>
            <person name="Alekseeva A.E."/>
            <person name="Makhova M.A."/>
            <person name="Kryazhev D.V."/>
            <person name="Shkurkina I.S."/>
        </authorList>
    </citation>
    <scope>NUCLEOTIDE SEQUENCE [LARGE SCALE GENOMIC DNA]</scope>
    <source>
        <strain evidence="3 4">NNCa 2741</strain>
    </source>
</reference>
<sequence>MKTILIINGENYWKEYFSGYEVVQKKVQTSEFLVKDSSLYVVDADGVCRPDVIFWRLGAVNPEAKHRNILELIDYSGVPCVNSASTLLVGYDRLSMLNKMKKLGLPVIDFNTATSTRQLKNLAIEFPFVIKVGNHHGGYGKSLVTNDAQWEELKDLLFIHQDYVTIEKFIDYRYDIRYLAVHDKVWAMKRRGKYWKANSLTQEYQMTEPEKEWIEKVKMLQSEIKADIVAIDVLETDNGEKIILEYNDIPGLSGFPEDAKLELANIVKKKIKEPLKNNNHVFFNPG</sequence>
<keyword evidence="1" id="KW-0067">ATP-binding</keyword>